<comment type="caution">
    <text evidence="1">The sequence shown here is derived from an EMBL/GenBank/DDBJ whole genome shotgun (WGS) entry which is preliminary data.</text>
</comment>
<accession>A0ABP9HB96</accession>
<sequence length="174" mass="19624">MTQPLGVLRPSRALFLPPRRTIASRGRLRRWLPRSSDDDNISSVYAEIARRLGWLVPDRVLDAVSYASMRENVSDWAAQDRVWGDVTAGFGPPSIQFGGTNPLYGKTLGYLTEDVEEPMVFFHLWNGRDDEESWPPEYAEPLLLAVRLGDGPFGDTFTLTSEGRRRRPAPSLFS</sequence>
<dbReference type="Proteomes" id="UP001500466">
    <property type="component" value="Unassembled WGS sequence"/>
</dbReference>
<keyword evidence="2" id="KW-1185">Reference proteome</keyword>
<name>A0ABP9HB96_9ACTN</name>
<proteinExistence type="predicted"/>
<evidence type="ECO:0000313" key="2">
    <source>
        <dbReference type="Proteomes" id="UP001500466"/>
    </source>
</evidence>
<organism evidence="1 2">
    <name type="scientific">Yinghuangia aomiensis</name>
    <dbReference type="NCBI Taxonomy" id="676205"/>
    <lineage>
        <taxon>Bacteria</taxon>
        <taxon>Bacillati</taxon>
        <taxon>Actinomycetota</taxon>
        <taxon>Actinomycetes</taxon>
        <taxon>Kitasatosporales</taxon>
        <taxon>Streptomycetaceae</taxon>
        <taxon>Yinghuangia</taxon>
    </lineage>
</organism>
<reference evidence="2" key="1">
    <citation type="journal article" date="2019" name="Int. J. Syst. Evol. Microbiol.">
        <title>The Global Catalogue of Microorganisms (GCM) 10K type strain sequencing project: providing services to taxonomists for standard genome sequencing and annotation.</title>
        <authorList>
            <consortium name="The Broad Institute Genomics Platform"/>
            <consortium name="The Broad Institute Genome Sequencing Center for Infectious Disease"/>
            <person name="Wu L."/>
            <person name="Ma J."/>
        </authorList>
    </citation>
    <scope>NUCLEOTIDE SEQUENCE [LARGE SCALE GENOMIC DNA]</scope>
    <source>
        <strain evidence="2">JCM 17986</strain>
    </source>
</reference>
<gene>
    <name evidence="1" type="ORF">GCM10023205_33440</name>
</gene>
<dbReference type="EMBL" id="BAABHS010000010">
    <property type="protein sequence ID" value="GAA4966182.1"/>
    <property type="molecule type" value="Genomic_DNA"/>
</dbReference>
<protein>
    <submittedName>
        <fullName evidence="1">Uncharacterized protein</fullName>
    </submittedName>
</protein>
<evidence type="ECO:0000313" key="1">
    <source>
        <dbReference type="EMBL" id="GAA4966182.1"/>
    </source>
</evidence>